<dbReference type="PRINTS" id="PR00035">
    <property type="entry name" value="HTHGNTR"/>
</dbReference>
<dbReference type="GO" id="GO:0003677">
    <property type="term" value="F:DNA binding"/>
    <property type="evidence" value="ECO:0007669"/>
    <property type="project" value="UniProtKB-KW"/>
</dbReference>
<dbReference type="Pfam" id="PF07702">
    <property type="entry name" value="UTRA"/>
    <property type="match status" value="1"/>
</dbReference>
<proteinExistence type="predicted"/>
<organism evidence="5">
    <name type="scientific">Alkalihalophilus sp. As8PL</name>
    <dbReference type="NCBI Taxonomy" id="3237103"/>
    <lineage>
        <taxon>Bacteria</taxon>
        <taxon>Bacillati</taxon>
        <taxon>Bacillota</taxon>
        <taxon>Bacilli</taxon>
        <taxon>Bacillales</taxon>
        <taxon>Bacillaceae</taxon>
        <taxon>Alkalihalophilus</taxon>
    </lineage>
</organism>
<dbReference type="PANTHER" id="PTHR44846:SF1">
    <property type="entry name" value="MANNOSYL-D-GLYCERATE TRANSPORT_METABOLISM SYSTEM REPRESSOR MNGR-RELATED"/>
    <property type="match status" value="1"/>
</dbReference>
<dbReference type="InterPro" id="IPR028978">
    <property type="entry name" value="Chorismate_lyase_/UTRA_dom_sf"/>
</dbReference>
<dbReference type="EMBL" id="CP162551">
    <property type="protein sequence ID" value="XDI35647.1"/>
    <property type="molecule type" value="Genomic_DNA"/>
</dbReference>
<dbReference type="InterPro" id="IPR000524">
    <property type="entry name" value="Tscrpt_reg_HTH_GntR"/>
</dbReference>
<dbReference type="InterPro" id="IPR011663">
    <property type="entry name" value="UTRA"/>
</dbReference>
<dbReference type="SMART" id="SM00866">
    <property type="entry name" value="UTRA"/>
    <property type="match status" value="1"/>
</dbReference>
<dbReference type="Pfam" id="PF00392">
    <property type="entry name" value="GntR"/>
    <property type="match status" value="1"/>
</dbReference>
<dbReference type="Gene3D" id="3.40.1410.10">
    <property type="entry name" value="Chorismate lyase-like"/>
    <property type="match status" value="1"/>
</dbReference>
<dbReference type="AlphaFoldDB" id="A0AB39BP88"/>
<keyword evidence="1" id="KW-0805">Transcription regulation</keyword>
<dbReference type="GO" id="GO:0045892">
    <property type="term" value="P:negative regulation of DNA-templated transcription"/>
    <property type="evidence" value="ECO:0007669"/>
    <property type="project" value="TreeGrafter"/>
</dbReference>
<name>A0AB39BP88_9BACI</name>
<dbReference type="InterPro" id="IPR036388">
    <property type="entry name" value="WH-like_DNA-bd_sf"/>
</dbReference>
<dbReference type="InterPro" id="IPR036390">
    <property type="entry name" value="WH_DNA-bd_sf"/>
</dbReference>
<evidence type="ECO:0000256" key="2">
    <source>
        <dbReference type="ARBA" id="ARBA00023125"/>
    </source>
</evidence>
<dbReference type="GO" id="GO:0003700">
    <property type="term" value="F:DNA-binding transcription factor activity"/>
    <property type="evidence" value="ECO:0007669"/>
    <property type="project" value="InterPro"/>
</dbReference>
<dbReference type="CDD" id="cd07377">
    <property type="entry name" value="WHTH_GntR"/>
    <property type="match status" value="1"/>
</dbReference>
<dbReference type="RefSeq" id="WP_368503191.1">
    <property type="nucleotide sequence ID" value="NZ_CP162551.1"/>
</dbReference>
<dbReference type="PANTHER" id="PTHR44846">
    <property type="entry name" value="MANNOSYL-D-GLYCERATE TRANSPORT/METABOLISM SYSTEM REPRESSOR MNGR-RELATED"/>
    <property type="match status" value="1"/>
</dbReference>
<accession>A0AB39BP88</accession>
<dbReference type="SUPFAM" id="SSF64288">
    <property type="entry name" value="Chorismate lyase-like"/>
    <property type="match status" value="1"/>
</dbReference>
<keyword evidence="2" id="KW-0238">DNA-binding</keyword>
<reference evidence="5" key="1">
    <citation type="submission" date="2024-07" db="EMBL/GenBank/DDBJ databases">
        <title>Identification and characteristics of an arsenic-resistant bacterial isolate, which belongs to a novel species.</title>
        <authorList>
            <person name="Juszczyk A."/>
            <person name="Kowalczyk A."/>
            <person name="Was K."/>
            <person name="Kosowicz W."/>
            <person name="Budzyn A."/>
            <person name="Latowski D."/>
        </authorList>
    </citation>
    <scope>NUCLEOTIDE SEQUENCE</scope>
    <source>
        <strain evidence="5">As8PL</strain>
    </source>
</reference>
<evidence type="ECO:0000259" key="4">
    <source>
        <dbReference type="PROSITE" id="PS50949"/>
    </source>
</evidence>
<gene>
    <name evidence="5" type="ORF">AB3N04_13095</name>
</gene>
<sequence length="227" mass="26595">MKEEVHKKNWPPEEAIPTEAKLCDMFEASRVTVRQAIQVLVQEGLLYKIQGSGTYVKGSKIEHNIYSLRSFTEEMEALEKDIANEVVDFRLVVPEEHIRSVLEMEEGEKAFFVRRQRIVDGTPFVLEDTWLPVRLFPDLSYETMQGSKYDYIENKKKQTIKESYQEVVPILPDPDIQELLALEEVVPILKVQLYSRLADATIFEYSELYFKSDEYKFTIVARRERGF</sequence>
<dbReference type="PROSITE" id="PS50949">
    <property type="entry name" value="HTH_GNTR"/>
    <property type="match status" value="1"/>
</dbReference>
<feature type="domain" description="HTH gntR-type" evidence="4">
    <location>
        <begin position="1"/>
        <end position="59"/>
    </location>
</feature>
<dbReference type="SMART" id="SM00345">
    <property type="entry name" value="HTH_GNTR"/>
    <property type="match status" value="1"/>
</dbReference>
<keyword evidence="3" id="KW-0804">Transcription</keyword>
<protein>
    <submittedName>
        <fullName evidence="5">GntR family transcriptional regulator</fullName>
    </submittedName>
</protein>
<evidence type="ECO:0000256" key="1">
    <source>
        <dbReference type="ARBA" id="ARBA00023015"/>
    </source>
</evidence>
<evidence type="ECO:0000313" key="5">
    <source>
        <dbReference type="EMBL" id="XDI35647.1"/>
    </source>
</evidence>
<evidence type="ECO:0000256" key="3">
    <source>
        <dbReference type="ARBA" id="ARBA00023163"/>
    </source>
</evidence>
<dbReference type="InterPro" id="IPR050679">
    <property type="entry name" value="Bact_HTH_transcr_reg"/>
</dbReference>
<dbReference type="Gene3D" id="1.10.10.10">
    <property type="entry name" value="Winged helix-like DNA-binding domain superfamily/Winged helix DNA-binding domain"/>
    <property type="match status" value="1"/>
</dbReference>
<dbReference type="SUPFAM" id="SSF46785">
    <property type="entry name" value="Winged helix' DNA-binding domain"/>
    <property type="match status" value="1"/>
</dbReference>